<protein>
    <submittedName>
        <fullName evidence="2">Glycerophosphodiester phosphodiesterase</fullName>
    </submittedName>
</protein>
<dbReference type="Gene3D" id="3.20.20.190">
    <property type="entry name" value="Phosphatidylinositol (PI) phosphodiesterase"/>
    <property type="match status" value="1"/>
</dbReference>
<dbReference type="InterPro" id="IPR017946">
    <property type="entry name" value="PLC-like_Pdiesterase_TIM-brl"/>
</dbReference>
<dbReference type="GO" id="GO:0006629">
    <property type="term" value="P:lipid metabolic process"/>
    <property type="evidence" value="ECO:0007669"/>
    <property type="project" value="InterPro"/>
</dbReference>
<keyword evidence="3" id="KW-1185">Reference proteome</keyword>
<evidence type="ECO:0000259" key="1">
    <source>
        <dbReference type="PROSITE" id="PS51704"/>
    </source>
</evidence>
<accession>A0A850ERX8</accession>
<gene>
    <name evidence="2" type="ORF">HPT30_26765</name>
</gene>
<dbReference type="PROSITE" id="PS51704">
    <property type="entry name" value="GP_PDE"/>
    <property type="match status" value="1"/>
</dbReference>
<name>A0A850ERX8_9BACL</name>
<dbReference type="SUPFAM" id="SSF51695">
    <property type="entry name" value="PLC-like phosphodiesterases"/>
    <property type="match status" value="1"/>
</dbReference>
<evidence type="ECO:0000313" key="3">
    <source>
        <dbReference type="Proteomes" id="UP000564806"/>
    </source>
</evidence>
<dbReference type="RefSeq" id="WP_175374337.1">
    <property type="nucleotide sequence ID" value="NZ_JABWCS010000221.1"/>
</dbReference>
<dbReference type="PANTHER" id="PTHR46211">
    <property type="entry name" value="GLYCEROPHOSPHORYL DIESTER PHOSPHODIESTERASE"/>
    <property type="match status" value="1"/>
</dbReference>
<dbReference type="Proteomes" id="UP000564806">
    <property type="component" value="Unassembled WGS sequence"/>
</dbReference>
<comment type="caution">
    <text evidence="2">The sequence shown here is derived from an EMBL/GenBank/DDBJ whole genome shotgun (WGS) entry which is preliminary data.</text>
</comment>
<sequence length="243" mass="27461">MKNPCVAHRGFSGKAPENTLAAVRMALELPFVRWMEIDVQLSRDGVPVVIHDYTLDRTTNGHGKVREMNWEGIRRLDAGGWKGRAFRGEKVPSLDEVLALVSGKLRLNIELKTVNDMYPGLEQAVIDQVNARNMRDEVVLTSFDHGALQRIKALDPRFRTGLIYDSRSGDPVSKLQELQCSFLSIRFSRLNPLMASLLAEQGIQVMAWTVNKAREMRRLAAMHSDIMICTNRPDLWGDTFIGK</sequence>
<organism evidence="2 3">
    <name type="scientific">Paenibacillus agri</name>
    <dbReference type="NCBI Taxonomy" id="2744309"/>
    <lineage>
        <taxon>Bacteria</taxon>
        <taxon>Bacillati</taxon>
        <taxon>Bacillota</taxon>
        <taxon>Bacilli</taxon>
        <taxon>Bacillales</taxon>
        <taxon>Paenibacillaceae</taxon>
        <taxon>Paenibacillus</taxon>
    </lineage>
</organism>
<feature type="domain" description="GP-PDE" evidence="1">
    <location>
        <begin position="3"/>
        <end position="240"/>
    </location>
</feature>
<evidence type="ECO:0000313" key="2">
    <source>
        <dbReference type="EMBL" id="NUU63958.1"/>
    </source>
</evidence>
<proteinExistence type="predicted"/>
<dbReference type="EMBL" id="JABWCS010000221">
    <property type="protein sequence ID" value="NUU63958.1"/>
    <property type="molecule type" value="Genomic_DNA"/>
</dbReference>
<dbReference type="AlphaFoldDB" id="A0A850ERX8"/>
<dbReference type="PANTHER" id="PTHR46211:SF14">
    <property type="entry name" value="GLYCEROPHOSPHODIESTER PHOSPHODIESTERASE"/>
    <property type="match status" value="1"/>
</dbReference>
<dbReference type="GO" id="GO:0008081">
    <property type="term" value="F:phosphoric diester hydrolase activity"/>
    <property type="evidence" value="ECO:0007669"/>
    <property type="project" value="InterPro"/>
</dbReference>
<dbReference type="Pfam" id="PF03009">
    <property type="entry name" value="GDPD"/>
    <property type="match status" value="1"/>
</dbReference>
<reference evidence="2" key="1">
    <citation type="submission" date="2020-06" db="EMBL/GenBank/DDBJ databases">
        <title>Paenibacillus sp. nov., isolated from soil.</title>
        <authorList>
            <person name="Seo Y.L."/>
        </authorList>
    </citation>
    <scope>NUCLEOTIDE SEQUENCE [LARGE SCALE GENOMIC DNA]</scope>
    <source>
        <strain evidence="2">JW14</strain>
    </source>
</reference>
<dbReference type="InterPro" id="IPR030395">
    <property type="entry name" value="GP_PDE_dom"/>
</dbReference>